<protein>
    <submittedName>
        <fullName evidence="1">Uncharacterized protein</fullName>
    </submittedName>
</protein>
<dbReference type="Proteomes" id="UP000037923">
    <property type="component" value="Unassembled WGS sequence"/>
</dbReference>
<name>A0A0M9G8T5_LEPPY</name>
<proteinExistence type="predicted"/>
<accession>A0A0M9G8T5</accession>
<dbReference type="VEuPathDB" id="TriTrypDB:LpyrH10_02_4450"/>
<dbReference type="GeneID" id="26901766"/>
<keyword evidence="2" id="KW-1185">Reference proteome</keyword>
<dbReference type="RefSeq" id="XP_015663492.1">
    <property type="nucleotide sequence ID" value="XM_015797972.1"/>
</dbReference>
<evidence type="ECO:0000313" key="1">
    <source>
        <dbReference type="EMBL" id="KPA85053.1"/>
    </source>
</evidence>
<dbReference type="AlphaFoldDB" id="A0A0M9G8T5"/>
<organism evidence="1 2">
    <name type="scientific">Leptomonas pyrrhocoris</name>
    <name type="common">Firebug parasite</name>
    <dbReference type="NCBI Taxonomy" id="157538"/>
    <lineage>
        <taxon>Eukaryota</taxon>
        <taxon>Discoba</taxon>
        <taxon>Euglenozoa</taxon>
        <taxon>Kinetoplastea</taxon>
        <taxon>Metakinetoplastina</taxon>
        <taxon>Trypanosomatida</taxon>
        <taxon>Trypanosomatidae</taxon>
        <taxon>Leishmaniinae</taxon>
        <taxon>Leptomonas</taxon>
    </lineage>
</organism>
<comment type="caution">
    <text evidence="1">The sequence shown here is derived from an EMBL/GenBank/DDBJ whole genome shotgun (WGS) entry which is preliminary data.</text>
</comment>
<reference evidence="1 2" key="1">
    <citation type="submission" date="2015-07" db="EMBL/GenBank/DDBJ databases">
        <title>High-quality genome of monoxenous trypanosomatid Leptomonas pyrrhocoris.</title>
        <authorList>
            <person name="Flegontov P."/>
            <person name="Butenko A."/>
            <person name="Firsov S."/>
            <person name="Vlcek C."/>
            <person name="Logacheva M.D."/>
            <person name="Field M."/>
            <person name="Filatov D."/>
            <person name="Flegontova O."/>
            <person name="Gerasimov E."/>
            <person name="Jackson A.P."/>
            <person name="Kelly S."/>
            <person name="Opperdoes F."/>
            <person name="O'Reilly A."/>
            <person name="Votypka J."/>
            <person name="Yurchenko V."/>
            <person name="Lukes J."/>
        </authorList>
    </citation>
    <scope>NUCLEOTIDE SEQUENCE [LARGE SCALE GENOMIC DNA]</scope>
    <source>
        <strain evidence="1">H10</strain>
    </source>
</reference>
<gene>
    <name evidence="1" type="ORF">ABB37_01471</name>
</gene>
<evidence type="ECO:0000313" key="2">
    <source>
        <dbReference type="Proteomes" id="UP000037923"/>
    </source>
</evidence>
<sequence>MDYPDLECQTFFSLLRRFPFMRRLVIDTFTQCYSHFEEFVLQPKKGLCATCSHRISDSVLFSCSYGDETCFSVAKNDDRCSQLGVGRNDRAYVSVSDKCVEAYGVHFESRDDVNFWFDANQKNKTCFVSALFSDEWEAWTQLASNACAGLRYSRCLTPSYLFPVECSRREHRFPARHPFFTGYKKDVLRLSASLHHPRLLAHCLCAKRLFRGFPCGTFRA</sequence>
<dbReference type="EMBL" id="LGTL01000002">
    <property type="protein sequence ID" value="KPA85053.1"/>
    <property type="molecule type" value="Genomic_DNA"/>
</dbReference>